<accession>A0ABW3Y6A4</accession>
<dbReference type="Pfam" id="PF01168">
    <property type="entry name" value="Ala_racemase_N"/>
    <property type="match status" value="1"/>
</dbReference>
<evidence type="ECO:0000259" key="4">
    <source>
        <dbReference type="Pfam" id="PF01168"/>
    </source>
</evidence>
<dbReference type="PIRSF" id="PIRSF004848">
    <property type="entry name" value="YBL036c_PLPDEIII"/>
    <property type="match status" value="1"/>
</dbReference>
<dbReference type="CDD" id="cd00635">
    <property type="entry name" value="PLPDE_III_YBL036c_like"/>
    <property type="match status" value="1"/>
</dbReference>
<reference evidence="6" key="1">
    <citation type="journal article" date="2019" name="Int. J. Syst. Evol. Microbiol.">
        <title>The Global Catalogue of Microorganisms (GCM) 10K type strain sequencing project: providing services to taxonomists for standard genome sequencing and annotation.</title>
        <authorList>
            <consortium name="The Broad Institute Genomics Platform"/>
            <consortium name="The Broad Institute Genome Sequencing Center for Infectious Disease"/>
            <person name="Wu L."/>
            <person name="Ma J."/>
        </authorList>
    </citation>
    <scope>NUCLEOTIDE SEQUENCE [LARGE SCALE GENOMIC DNA]</scope>
    <source>
        <strain evidence="6">CCUG 61485</strain>
    </source>
</reference>
<dbReference type="InterPro" id="IPR029066">
    <property type="entry name" value="PLP-binding_barrel"/>
</dbReference>
<comment type="function">
    <text evidence="2">Pyridoxal 5'-phosphate (PLP)-binding protein, which is involved in PLP homeostasis.</text>
</comment>
<dbReference type="SUPFAM" id="SSF51419">
    <property type="entry name" value="PLP-binding barrel"/>
    <property type="match status" value="1"/>
</dbReference>
<comment type="caution">
    <text evidence="5">The sequence shown here is derived from an EMBL/GenBank/DDBJ whole genome shotgun (WGS) entry which is preliminary data.</text>
</comment>
<sequence>MFIKEKIKLLKTNIPAGVTLVAVSKTKPIADIQEAFDAGQKVFGENKVQEMVQKFEELPKDIQWHMIGHVQKNKIKYMASFVALIHGVDHWSTLLEIDKQAKKHNRVINCLLQAKIAKEETKFGMSFKDIEALLHSEELPNLHHVKICGLMGMASFVEDENTIREEFKRLKNLFDKLKSDKTFAGNIDMKFLSMGMSGDYPIAIEEGSNMIRVGSAIFGERNYIAN</sequence>
<protein>
    <recommendedName>
        <fullName evidence="2">Pyridoxal phosphate homeostasis protein</fullName>
        <shortName evidence="2">PLP homeostasis protein</shortName>
    </recommendedName>
</protein>
<keyword evidence="1 2" id="KW-0663">Pyridoxal phosphate</keyword>
<dbReference type="PANTHER" id="PTHR10146:SF14">
    <property type="entry name" value="PYRIDOXAL PHOSPHATE HOMEOSTASIS PROTEIN"/>
    <property type="match status" value="1"/>
</dbReference>
<evidence type="ECO:0000313" key="5">
    <source>
        <dbReference type="EMBL" id="MFD1316123.1"/>
    </source>
</evidence>
<dbReference type="RefSeq" id="WP_377178937.1">
    <property type="nucleotide sequence ID" value="NZ_JBHTMY010000003.1"/>
</dbReference>
<keyword evidence="6" id="KW-1185">Reference proteome</keyword>
<dbReference type="NCBIfam" id="TIGR00044">
    <property type="entry name" value="YggS family pyridoxal phosphate-dependent enzyme"/>
    <property type="match status" value="1"/>
</dbReference>
<dbReference type="InterPro" id="IPR001608">
    <property type="entry name" value="Ala_racemase_N"/>
</dbReference>
<dbReference type="InterPro" id="IPR011078">
    <property type="entry name" value="PyrdxlP_homeostasis"/>
</dbReference>
<dbReference type="PANTHER" id="PTHR10146">
    <property type="entry name" value="PROLINE SYNTHETASE CO-TRANSCRIBED BACTERIAL HOMOLOG PROTEIN"/>
    <property type="match status" value="1"/>
</dbReference>
<name>A0ABW3Y6A4_9FLAO</name>
<dbReference type="HAMAP" id="MF_02087">
    <property type="entry name" value="PLP_homeostasis"/>
    <property type="match status" value="1"/>
</dbReference>
<feature type="domain" description="Alanine racemase N-terminal" evidence="4">
    <location>
        <begin position="3"/>
        <end position="221"/>
    </location>
</feature>
<feature type="modified residue" description="N6-(pyridoxal phosphate)lysine" evidence="2">
    <location>
        <position position="25"/>
    </location>
</feature>
<gene>
    <name evidence="5" type="ORF">ACFQ39_10875</name>
</gene>
<dbReference type="Proteomes" id="UP001597201">
    <property type="component" value="Unassembled WGS sequence"/>
</dbReference>
<dbReference type="EMBL" id="JBHTMY010000003">
    <property type="protein sequence ID" value="MFD1316123.1"/>
    <property type="molecule type" value="Genomic_DNA"/>
</dbReference>
<organism evidence="5 6">
    <name type="scientific">Namhaeicola litoreus</name>
    <dbReference type="NCBI Taxonomy" id="1052145"/>
    <lineage>
        <taxon>Bacteria</taxon>
        <taxon>Pseudomonadati</taxon>
        <taxon>Bacteroidota</taxon>
        <taxon>Flavobacteriia</taxon>
        <taxon>Flavobacteriales</taxon>
        <taxon>Flavobacteriaceae</taxon>
        <taxon>Namhaeicola</taxon>
    </lineage>
</organism>
<comment type="similarity">
    <text evidence="2 3">Belongs to the pyridoxal phosphate-binding protein YggS/PROSC family.</text>
</comment>
<dbReference type="Gene3D" id="3.20.20.10">
    <property type="entry name" value="Alanine racemase"/>
    <property type="match status" value="1"/>
</dbReference>
<evidence type="ECO:0000256" key="3">
    <source>
        <dbReference type="RuleBase" id="RU004514"/>
    </source>
</evidence>
<evidence type="ECO:0000256" key="2">
    <source>
        <dbReference type="HAMAP-Rule" id="MF_02087"/>
    </source>
</evidence>
<proteinExistence type="inferred from homology"/>
<evidence type="ECO:0000313" key="6">
    <source>
        <dbReference type="Proteomes" id="UP001597201"/>
    </source>
</evidence>
<evidence type="ECO:0000256" key="1">
    <source>
        <dbReference type="ARBA" id="ARBA00022898"/>
    </source>
</evidence>